<dbReference type="EMBL" id="UINC01039591">
    <property type="protein sequence ID" value="SVB38299.1"/>
    <property type="molecule type" value="Genomic_DNA"/>
</dbReference>
<protein>
    <submittedName>
        <fullName evidence="2">Uncharacterized protein</fullName>
    </submittedName>
</protein>
<name>A0A382DJE7_9ZZZZ</name>
<keyword evidence="1" id="KW-1133">Transmembrane helix</keyword>
<evidence type="ECO:0000313" key="2">
    <source>
        <dbReference type="EMBL" id="SVB38299.1"/>
    </source>
</evidence>
<organism evidence="2">
    <name type="scientific">marine metagenome</name>
    <dbReference type="NCBI Taxonomy" id="408172"/>
    <lineage>
        <taxon>unclassified sequences</taxon>
        <taxon>metagenomes</taxon>
        <taxon>ecological metagenomes</taxon>
    </lineage>
</organism>
<feature type="transmembrane region" description="Helical" evidence="1">
    <location>
        <begin position="6"/>
        <end position="23"/>
    </location>
</feature>
<dbReference type="NCBIfam" id="NF038353">
    <property type="entry name" value="FxLYD_dom"/>
    <property type="match status" value="1"/>
</dbReference>
<keyword evidence="1" id="KW-0472">Membrane</keyword>
<proteinExistence type="predicted"/>
<keyword evidence="1" id="KW-0812">Transmembrane</keyword>
<accession>A0A382DJE7</accession>
<evidence type="ECO:0000256" key="1">
    <source>
        <dbReference type="SAM" id="Phobius"/>
    </source>
</evidence>
<sequence length="140" mass="16095">MSDRLLTGLIILVVFVVIGTLVYRSQSSDEQSQVTEQTAPVKQETVRRSTQLKARIEACRREQGSKKTIAEGYIENIGNADLRYVTLEVQWQNRLGNVIEANEIYVLRDEVLEPGKRKKFVSATDNRIAVRCNVRKVDWW</sequence>
<gene>
    <name evidence="2" type="ORF">METZ01_LOCUS191153</name>
</gene>
<dbReference type="InterPro" id="IPR047676">
    <property type="entry name" value="FxLYD_dom"/>
</dbReference>
<reference evidence="2" key="1">
    <citation type="submission" date="2018-05" db="EMBL/GenBank/DDBJ databases">
        <authorList>
            <person name="Lanie J.A."/>
            <person name="Ng W.-L."/>
            <person name="Kazmierczak K.M."/>
            <person name="Andrzejewski T.M."/>
            <person name="Davidsen T.M."/>
            <person name="Wayne K.J."/>
            <person name="Tettelin H."/>
            <person name="Glass J.I."/>
            <person name="Rusch D."/>
            <person name="Podicherti R."/>
            <person name="Tsui H.-C.T."/>
            <person name="Winkler M.E."/>
        </authorList>
    </citation>
    <scope>NUCLEOTIDE SEQUENCE</scope>
</reference>
<dbReference type="AlphaFoldDB" id="A0A382DJE7"/>